<dbReference type="InterPro" id="IPR029052">
    <property type="entry name" value="Metallo-depent_PP-like"/>
</dbReference>
<name>A0A9X1PZE6_STRM4</name>
<organism evidence="2 3">
    <name type="scientific">Streptomyces muensis</name>
    <dbReference type="NCBI Taxonomy" id="1077944"/>
    <lineage>
        <taxon>Bacteria</taxon>
        <taxon>Bacillati</taxon>
        <taxon>Actinomycetota</taxon>
        <taxon>Actinomycetes</taxon>
        <taxon>Kitasatosporales</taxon>
        <taxon>Streptomycetaceae</taxon>
        <taxon>Streptomyces</taxon>
    </lineage>
</organism>
<dbReference type="RefSeq" id="WP_234764161.1">
    <property type="nucleotide sequence ID" value="NZ_JAKEIP010000077.1"/>
</dbReference>
<accession>A0A9X1PZE6</accession>
<protein>
    <submittedName>
        <fullName evidence="2">Metallophosphoesterase</fullName>
    </submittedName>
</protein>
<dbReference type="Pfam" id="PF00149">
    <property type="entry name" value="Metallophos"/>
    <property type="match status" value="1"/>
</dbReference>
<dbReference type="GO" id="GO:0016787">
    <property type="term" value="F:hydrolase activity"/>
    <property type="evidence" value="ECO:0007669"/>
    <property type="project" value="InterPro"/>
</dbReference>
<proteinExistence type="predicted"/>
<reference evidence="2" key="1">
    <citation type="submission" date="2022-01" db="EMBL/GenBank/DDBJ databases">
        <title>Draft Genome Sequences of Seven Type Strains of the Genus Streptomyces.</title>
        <authorList>
            <person name="Aziz S."/>
            <person name="Coretto E."/>
            <person name="Chronakova A."/>
            <person name="Sproer C."/>
            <person name="Huber K."/>
            <person name="Nouioui I."/>
            <person name="Gross H."/>
        </authorList>
    </citation>
    <scope>NUCLEOTIDE SEQUENCE</scope>
    <source>
        <strain evidence="2">DSM 103493</strain>
    </source>
</reference>
<dbReference type="PANTHER" id="PTHR31302">
    <property type="entry name" value="TRANSMEMBRANE PROTEIN WITH METALLOPHOSPHOESTERASE DOMAIN-RELATED"/>
    <property type="match status" value="1"/>
</dbReference>
<dbReference type="EMBL" id="JAKEIP010000077">
    <property type="protein sequence ID" value="MCF1595838.1"/>
    <property type="molecule type" value="Genomic_DNA"/>
</dbReference>
<dbReference type="PANTHER" id="PTHR31302:SF0">
    <property type="entry name" value="TRANSMEMBRANE PROTEIN WITH METALLOPHOSPHOESTERASE DOMAIN"/>
    <property type="match status" value="1"/>
</dbReference>
<evidence type="ECO:0000313" key="3">
    <source>
        <dbReference type="Proteomes" id="UP001139384"/>
    </source>
</evidence>
<gene>
    <name evidence="2" type="ORF">L0P92_19990</name>
</gene>
<comment type="caution">
    <text evidence="2">The sequence shown here is derived from an EMBL/GenBank/DDBJ whole genome shotgun (WGS) entry which is preliminary data.</text>
</comment>
<dbReference type="Proteomes" id="UP001139384">
    <property type="component" value="Unassembled WGS sequence"/>
</dbReference>
<dbReference type="Gene3D" id="3.60.21.10">
    <property type="match status" value="1"/>
</dbReference>
<dbReference type="InterPro" id="IPR004843">
    <property type="entry name" value="Calcineurin-like_PHP"/>
</dbReference>
<dbReference type="InterPro" id="IPR051158">
    <property type="entry name" value="Metallophosphoesterase_sf"/>
</dbReference>
<evidence type="ECO:0000313" key="2">
    <source>
        <dbReference type="EMBL" id="MCF1595838.1"/>
    </source>
</evidence>
<sequence length="667" mass="73390">MSHYRPSRSFDPDLDIRFRGTHVPAWAAPLVKGYAPHDACWLVVMPRRSGKTWLAGAVRHARPEGRTRLVDVRSDADVRAKGLTCLTSAKAARPQLGDVDVVLVDEPAIGPASGRAGDPATLAAGLKRLREEGVVPVVFATPAEHELLAPHLGADAWKDVVTPPPVTREEAACMAGRTPEWAPDVVDRLRAGQPGWLLTPFLLELALQTAEDEPDLRTDPAALSRRAAEEADSPLHLYIGQWFHNGLSATHRAAVRRERWRVAGLSFDADERDARTMKEVLWPVAADPVLAHHLPEVLRLHHVSDLHFGGSMRSNVDQKDRTQAGRALARLTGDGTPLESYLEHVERLAGQGRAPHLVIVSGDLVDRPLDQHGQQALAWLDRLAELLADHPDLRPDDPRILLVGGNHDVSWDRCLDPRPGARHEWFAETFRAYPHPDLDKDHHADRRLYVRYPDACLRVALLGSAESGGEPARNDDRDRVRQLLAELARSEDGTHVSDLMGELERYDPGVVAHPVLRRLKKETGCVNLAVVHHPLSPVPSVEVAPYAGVVNAGQAKLALAEAHTALVLHGHTHLGFLASERLIDSGRPWTTRIAGAPALASIHSNEENGYNEVFIAREGEEHSLALRTVRWRNGQWKADLAFAFRPGAADECAFDELGADRAPQTRN</sequence>
<dbReference type="SUPFAM" id="SSF56300">
    <property type="entry name" value="Metallo-dependent phosphatases"/>
    <property type="match status" value="1"/>
</dbReference>
<dbReference type="AlphaFoldDB" id="A0A9X1PZE6"/>
<keyword evidence="3" id="KW-1185">Reference proteome</keyword>
<evidence type="ECO:0000259" key="1">
    <source>
        <dbReference type="Pfam" id="PF00149"/>
    </source>
</evidence>
<feature type="domain" description="Calcineurin-like phosphoesterase" evidence="1">
    <location>
        <begin position="299"/>
        <end position="573"/>
    </location>
</feature>